<organism evidence="2 3">
    <name type="scientific">Thalassiosira oceanica</name>
    <name type="common">Marine diatom</name>
    <dbReference type="NCBI Taxonomy" id="159749"/>
    <lineage>
        <taxon>Eukaryota</taxon>
        <taxon>Sar</taxon>
        <taxon>Stramenopiles</taxon>
        <taxon>Ochrophyta</taxon>
        <taxon>Bacillariophyta</taxon>
        <taxon>Coscinodiscophyceae</taxon>
        <taxon>Thalassiosirophycidae</taxon>
        <taxon>Thalassiosirales</taxon>
        <taxon>Thalassiosiraceae</taxon>
        <taxon>Thalassiosira</taxon>
    </lineage>
</organism>
<name>K0TJI2_THAOC</name>
<evidence type="ECO:0000256" key="1">
    <source>
        <dbReference type="SAM" id="MobiDB-lite"/>
    </source>
</evidence>
<gene>
    <name evidence="2" type="ORF">THAOC_00311</name>
</gene>
<feature type="non-terminal residue" evidence="2">
    <location>
        <position position="257"/>
    </location>
</feature>
<comment type="caution">
    <text evidence="2">The sequence shown here is derived from an EMBL/GenBank/DDBJ whole genome shotgun (WGS) entry which is preliminary data.</text>
</comment>
<keyword evidence="3" id="KW-1185">Reference proteome</keyword>
<dbReference type="AlphaFoldDB" id="K0TJI2"/>
<accession>K0TJI2</accession>
<evidence type="ECO:0000313" key="2">
    <source>
        <dbReference type="EMBL" id="EJK77830.1"/>
    </source>
</evidence>
<protein>
    <submittedName>
        <fullName evidence="2">Uncharacterized protein</fullName>
    </submittedName>
</protein>
<feature type="region of interest" description="Disordered" evidence="1">
    <location>
        <begin position="15"/>
        <end position="51"/>
    </location>
</feature>
<sequence length="257" mass="28160">MVALGAAPVQSVSQRAARSTTSYLEDIREGRRGVPPLASPRSGTGRDPGVNEPYLPHTTGALRDDGQMWGTPWWAVVDCDGWCAAREATRSDISLSGIALNVVKVEMRAADTHWYKNANEVHAEGRGRFELEVELQLPHPPIRSSLAVAVSPTRHWHSHNRPPPTPPDPPSLSALISRPPGHYLFQHHGPYGKDFKKTARAAAPHGPIFLTVQQLLFSSSNILSQAWAVRQGMRTTRHRRLATTNEHGSPPAIAMPT</sequence>
<dbReference type="Proteomes" id="UP000266841">
    <property type="component" value="Unassembled WGS sequence"/>
</dbReference>
<evidence type="ECO:0000313" key="3">
    <source>
        <dbReference type="Proteomes" id="UP000266841"/>
    </source>
</evidence>
<feature type="region of interest" description="Disordered" evidence="1">
    <location>
        <begin position="150"/>
        <end position="169"/>
    </location>
</feature>
<reference evidence="2 3" key="1">
    <citation type="journal article" date="2012" name="Genome Biol.">
        <title>Genome and low-iron response of an oceanic diatom adapted to chronic iron limitation.</title>
        <authorList>
            <person name="Lommer M."/>
            <person name="Specht M."/>
            <person name="Roy A.S."/>
            <person name="Kraemer L."/>
            <person name="Andreson R."/>
            <person name="Gutowska M.A."/>
            <person name="Wolf J."/>
            <person name="Bergner S.V."/>
            <person name="Schilhabel M.B."/>
            <person name="Klostermeier U.C."/>
            <person name="Beiko R.G."/>
            <person name="Rosenstiel P."/>
            <person name="Hippler M."/>
            <person name="Laroche J."/>
        </authorList>
    </citation>
    <scope>NUCLEOTIDE SEQUENCE [LARGE SCALE GENOMIC DNA]</scope>
    <source>
        <strain evidence="2 3">CCMP1005</strain>
    </source>
</reference>
<proteinExistence type="predicted"/>
<dbReference type="EMBL" id="AGNL01000352">
    <property type="protein sequence ID" value="EJK77830.1"/>
    <property type="molecule type" value="Genomic_DNA"/>
</dbReference>